<comment type="caution">
    <text evidence="1">The sequence shown here is derived from an EMBL/GenBank/DDBJ whole genome shotgun (WGS) entry which is preliminary data.</text>
</comment>
<organism evidence="1 2">
    <name type="scientific">Fusarium euwallaceae</name>
    <dbReference type="NCBI Taxonomy" id="1147111"/>
    <lineage>
        <taxon>Eukaryota</taxon>
        <taxon>Fungi</taxon>
        <taxon>Dikarya</taxon>
        <taxon>Ascomycota</taxon>
        <taxon>Pezizomycotina</taxon>
        <taxon>Sordariomycetes</taxon>
        <taxon>Hypocreomycetidae</taxon>
        <taxon>Hypocreales</taxon>
        <taxon>Nectriaceae</taxon>
        <taxon>Fusarium</taxon>
        <taxon>Fusarium solani species complex</taxon>
    </lineage>
</organism>
<dbReference type="EMBL" id="MIKF01000315">
    <property type="protein sequence ID" value="RTE72385.1"/>
    <property type="molecule type" value="Genomic_DNA"/>
</dbReference>
<dbReference type="AlphaFoldDB" id="A0A430L9Q8"/>
<evidence type="ECO:0000313" key="1">
    <source>
        <dbReference type="EMBL" id="RTE72385.1"/>
    </source>
</evidence>
<reference evidence="1 2" key="1">
    <citation type="submission" date="2017-06" db="EMBL/GenBank/DDBJ databases">
        <title>Comparative genomic analysis of Ambrosia Fusariam Clade fungi.</title>
        <authorList>
            <person name="Stajich J.E."/>
            <person name="Carrillo J."/>
            <person name="Kijimoto T."/>
            <person name="Eskalen A."/>
            <person name="O'Donnell K."/>
            <person name="Kasson M."/>
        </authorList>
    </citation>
    <scope>NUCLEOTIDE SEQUENCE [LARGE SCALE GENOMIC DNA]</scope>
    <source>
        <strain evidence="1 2">UCR1854</strain>
    </source>
</reference>
<name>A0A430L9Q8_9HYPO</name>
<dbReference type="Proteomes" id="UP000287124">
    <property type="component" value="Unassembled WGS sequence"/>
</dbReference>
<accession>A0A430L9Q8</accession>
<evidence type="ECO:0000313" key="2">
    <source>
        <dbReference type="Proteomes" id="UP000287124"/>
    </source>
</evidence>
<keyword evidence="2" id="KW-1185">Reference proteome</keyword>
<sequence length="167" mass="18632">MNHAPGMVPKKGKDLYTVFPKQGTDTTVTMEFIKSTVNNHDLRPWTDVCGQLMSWTVEASPSQVSHLEGHGSIDHVAKLEVPKNHNRLRQDDPLQQKFTIYPVDGQNLDQCNATDASLGALLNDKVNGPRVWDDRLRSWTAFLTNAQVEQVEAIDGVKGVHPVHKGR</sequence>
<gene>
    <name evidence="1" type="ORF">BHE90_013197</name>
</gene>
<protein>
    <submittedName>
        <fullName evidence="1">Uncharacterized protein</fullName>
    </submittedName>
</protein>
<proteinExistence type="predicted"/>